<comment type="caution">
    <text evidence="12">The sequence shown here is derived from an EMBL/GenBank/DDBJ whole genome shotgun (WGS) entry which is preliminary data.</text>
</comment>
<dbReference type="GO" id="GO:0009897">
    <property type="term" value="C:external side of plasma membrane"/>
    <property type="evidence" value="ECO:0007669"/>
    <property type="project" value="TreeGrafter"/>
</dbReference>
<evidence type="ECO:0000256" key="3">
    <source>
        <dbReference type="ARBA" id="ARBA00022729"/>
    </source>
</evidence>
<feature type="transmembrane region" description="Helical" evidence="9">
    <location>
        <begin position="761"/>
        <end position="783"/>
    </location>
</feature>
<dbReference type="EMBL" id="CADEAL010002223">
    <property type="protein sequence ID" value="CAB1438890.1"/>
    <property type="molecule type" value="Genomic_DNA"/>
</dbReference>
<dbReference type="PROSITE" id="PS50853">
    <property type="entry name" value="FN3"/>
    <property type="match status" value="1"/>
</dbReference>
<evidence type="ECO:0000256" key="10">
    <source>
        <dbReference type="SAM" id="SignalP"/>
    </source>
</evidence>
<dbReference type="CDD" id="cd00063">
    <property type="entry name" value="FN3"/>
    <property type="match status" value="1"/>
</dbReference>
<evidence type="ECO:0000256" key="7">
    <source>
        <dbReference type="ARBA" id="ARBA00023180"/>
    </source>
</evidence>
<evidence type="ECO:0000256" key="8">
    <source>
        <dbReference type="SAM" id="MobiDB-lite"/>
    </source>
</evidence>
<feature type="chain" id="PRO_5040383017" description="Fibronectin type-III domain-containing protein" evidence="10">
    <location>
        <begin position="24"/>
        <end position="812"/>
    </location>
</feature>
<evidence type="ECO:0000256" key="5">
    <source>
        <dbReference type="ARBA" id="ARBA00023136"/>
    </source>
</evidence>
<gene>
    <name evidence="12" type="ORF">PLEPLA_LOCUS26750</name>
</gene>
<keyword evidence="2 9" id="KW-0812">Transmembrane</keyword>
<dbReference type="SUPFAM" id="SSF49265">
    <property type="entry name" value="Fibronectin type III"/>
    <property type="match status" value="1"/>
</dbReference>
<evidence type="ECO:0000259" key="11">
    <source>
        <dbReference type="PROSITE" id="PS50853"/>
    </source>
</evidence>
<keyword evidence="7" id="KW-0325">Glycoprotein</keyword>
<evidence type="ECO:0000256" key="2">
    <source>
        <dbReference type="ARBA" id="ARBA00022692"/>
    </source>
</evidence>
<evidence type="ECO:0000313" key="12">
    <source>
        <dbReference type="EMBL" id="CAB1438890.1"/>
    </source>
</evidence>
<evidence type="ECO:0000256" key="4">
    <source>
        <dbReference type="ARBA" id="ARBA00022989"/>
    </source>
</evidence>
<dbReference type="Proteomes" id="UP001153269">
    <property type="component" value="Unassembled WGS sequence"/>
</dbReference>
<dbReference type="GO" id="GO:0004896">
    <property type="term" value="F:cytokine receptor activity"/>
    <property type="evidence" value="ECO:0007669"/>
    <property type="project" value="TreeGrafter"/>
</dbReference>
<sequence>MALKAVSLLLLWEITLLIHCVTSLCNVTCSTDYDVSLNCSCSAISTHPVLVQVSCSDTESVVNGSCEVKGPRSWCVMNPTDLDMLTSVGTNCNATASHQGDRELTQETESSSWALSEVVKPPPPSDVRVTNTDGRYNFSWANHNWTYCLQYLLRIRESKHPSKAPFPPLLVKSQHTWLYHSKLRPGVNYTVDVQAKICIPHFLQGPWSEWSAAVDWRTEGAPVEEEGMNGYPWLVLIPIITVFSIFLWCFKKHFLTKGLKVVTFIPRANVFFEPLYHDHGGNFKEWVKPIFSEYDYLRMESHVQLMSEKHYDVPQRSEEKKSFREVNEASNGGHLLHVLQPQSSLPPPFLCDGSSQGTGHSAGHVSIHTVTLSGEEYEEEAMSQSSVNTLASYQDGESFGSFEEVDSEHAGYDSEGPQLDGPSAMSPEYEDKMSIELSEVGKINFQPRAEFNEPERISLDSFTSNEQSEDGYPRVDLDTIDSGFAECSSPGASDTAEHMDSDLFQEQKNSNSNYVRQWMICNIIQEDASNSDCELHEAHSTRAAPQSGTHLDGDMKCPQLLFVCWCSSILAVSSCFTVGGYSCVSAYWREIACELNITGDPVAPSNTTYSLKFTQTVGGHGNKSCPLIFTQNHTYSCVCTVLKTKKTFGQSHQFNVELCKNSSCLSLIKGFIPYEHIQLTPPDKVDVQQTPEVFNITWKNMYEGHRYIGNYLDYEVLLEKSPNRESKKLSIKFATNWSEWSPQICWRNGVQEDSLSEQENIMITLTKFLVPVCVVVGVLVFVFHSPAARMRIKTLSLTPSPAPFFQPSVSAT</sequence>
<feature type="signal peptide" evidence="10">
    <location>
        <begin position="1"/>
        <end position="23"/>
    </location>
</feature>
<keyword evidence="4 9" id="KW-1133">Transmembrane helix</keyword>
<name>A0A9N7YT56_PLEPL</name>
<keyword evidence="5 9" id="KW-0472">Membrane</keyword>
<dbReference type="InterPro" id="IPR013783">
    <property type="entry name" value="Ig-like_fold"/>
</dbReference>
<protein>
    <recommendedName>
        <fullName evidence="11">Fibronectin type-III domain-containing protein</fullName>
    </recommendedName>
</protein>
<dbReference type="PANTHER" id="PTHR23037">
    <property type="entry name" value="CYTOKINE RECEPTOR"/>
    <property type="match status" value="1"/>
</dbReference>
<evidence type="ECO:0000256" key="6">
    <source>
        <dbReference type="ARBA" id="ARBA00023170"/>
    </source>
</evidence>
<keyword evidence="13" id="KW-1185">Reference proteome</keyword>
<accession>A0A9N7YT56</accession>
<keyword evidence="3 10" id="KW-0732">Signal</keyword>
<dbReference type="AlphaFoldDB" id="A0A9N7YT56"/>
<feature type="region of interest" description="Disordered" evidence="8">
    <location>
        <begin position="404"/>
        <end position="429"/>
    </location>
</feature>
<reference evidence="12" key="1">
    <citation type="submission" date="2020-03" db="EMBL/GenBank/DDBJ databases">
        <authorList>
            <person name="Weist P."/>
        </authorList>
    </citation>
    <scope>NUCLEOTIDE SEQUENCE</scope>
</reference>
<evidence type="ECO:0000313" key="13">
    <source>
        <dbReference type="Proteomes" id="UP001153269"/>
    </source>
</evidence>
<proteinExistence type="predicted"/>
<comment type="subcellular location">
    <subcellularLocation>
        <location evidence="1">Membrane</location>
        <topology evidence="1">Single-pass type I membrane protein</topology>
    </subcellularLocation>
</comment>
<feature type="region of interest" description="Disordered" evidence="8">
    <location>
        <begin position="447"/>
        <end position="473"/>
    </location>
</feature>
<evidence type="ECO:0000256" key="1">
    <source>
        <dbReference type="ARBA" id="ARBA00004479"/>
    </source>
</evidence>
<evidence type="ECO:0000256" key="9">
    <source>
        <dbReference type="SAM" id="Phobius"/>
    </source>
</evidence>
<dbReference type="Gene3D" id="2.60.40.10">
    <property type="entry name" value="Immunoglobulins"/>
    <property type="match status" value="1"/>
</dbReference>
<organism evidence="12 13">
    <name type="scientific">Pleuronectes platessa</name>
    <name type="common">European plaice</name>
    <dbReference type="NCBI Taxonomy" id="8262"/>
    <lineage>
        <taxon>Eukaryota</taxon>
        <taxon>Metazoa</taxon>
        <taxon>Chordata</taxon>
        <taxon>Craniata</taxon>
        <taxon>Vertebrata</taxon>
        <taxon>Euteleostomi</taxon>
        <taxon>Actinopterygii</taxon>
        <taxon>Neopterygii</taxon>
        <taxon>Teleostei</taxon>
        <taxon>Neoteleostei</taxon>
        <taxon>Acanthomorphata</taxon>
        <taxon>Carangaria</taxon>
        <taxon>Pleuronectiformes</taxon>
        <taxon>Pleuronectoidei</taxon>
        <taxon>Pleuronectidae</taxon>
        <taxon>Pleuronectes</taxon>
    </lineage>
</organism>
<dbReference type="InterPro" id="IPR036116">
    <property type="entry name" value="FN3_sf"/>
</dbReference>
<dbReference type="PANTHER" id="PTHR23037:SF7">
    <property type="entry name" value="INTERLEUKIN-21 RECEPTOR"/>
    <property type="match status" value="1"/>
</dbReference>
<dbReference type="InterPro" id="IPR003961">
    <property type="entry name" value="FN3_dom"/>
</dbReference>
<keyword evidence="6" id="KW-0675">Receptor</keyword>
<feature type="domain" description="Fibronectin type-III" evidence="11">
    <location>
        <begin position="123"/>
        <end position="221"/>
    </location>
</feature>